<dbReference type="OrthoDB" id="1862401at2759"/>
<keyword evidence="5" id="KW-1185">Reference proteome</keyword>
<keyword evidence="1" id="KW-0808">Transferase</keyword>
<gene>
    <name evidence="4" type="ORF">CDV56_104387</name>
</gene>
<dbReference type="Gene3D" id="3.30.559.10">
    <property type="entry name" value="Chloramphenicol acetyltransferase-like domain"/>
    <property type="match status" value="2"/>
</dbReference>
<dbReference type="EMBL" id="NKHU02000153">
    <property type="protein sequence ID" value="RHZ50989.1"/>
    <property type="molecule type" value="Genomic_DNA"/>
</dbReference>
<dbReference type="GO" id="GO:0016746">
    <property type="term" value="F:acyltransferase activity"/>
    <property type="evidence" value="ECO:0007669"/>
    <property type="project" value="UniProtKB-KW"/>
</dbReference>
<name>A0A397GL71_ASPTH</name>
<evidence type="ECO:0000313" key="4">
    <source>
        <dbReference type="EMBL" id="RHZ50989.1"/>
    </source>
</evidence>
<evidence type="ECO:0000256" key="1">
    <source>
        <dbReference type="ARBA" id="ARBA00022679"/>
    </source>
</evidence>
<dbReference type="AlphaFoldDB" id="A0A397GL71"/>
<dbReference type="GeneID" id="38126361"/>
<organism evidence="4 5">
    <name type="scientific">Aspergillus thermomutatus</name>
    <name type="common">Neosartorya pseudofischeri</name>
    <dbReference type="NCBI Taxonomy" id="41047"/>
    <lineage>
        <taxon>Eukaryota</taxon>
        <taxon>Fungi</taxon>
        <taxon>Dikarya</taxon>
        <taxon>Ascomycota</taxon>
        <taxon>Pezizomycotina</taxon>
        <taxon>Eurotiomycetes</taxon>
        <taxon>Eurotiomycetidae</taxon>
        <taxon>Eurotiales</taxon>
        <taxon>Aspergillaceae</taxon>
        <taxon>Aspergillus</taxon>
        <taxon>Aspergillus subgen. Fumigati</taxon>
    </lineage>
</organism>
<feature type="region of interest" description="Disordered" evidence="3">
    <location>
        <begin position="204"/>
        <end position="223"/>
    </location>
</feature>
<dbReference type="SUPFAM" id="SSF52777">
    <property type="entry name" value="CoA-dependent acyltransferases"/>
    <property type="match status" value="1"/>
</dbReference>
<dbReference type="VEuPathDB" id="FungiDB:CDV56_104387"/>
<evidence type="ECO:0000256" key="3">
    <source>
        <dbReference type="SAM" id="MobiDB-lite"/>
    </source>
</evidence>
<dbReference type="Pfam" id="PF02458">
    <property type="entry name" value="Transferase"/>
    <property type="match status" value="1"/>
</dbReference>
<dbReference type="InterPro" id="IPR051283">
    <property type="entry name" value="Sec_Metabolite_Acyltrans"/>
</dbReference>
<dbReference type="PANTHER" id="PTHR31896">
    <property type="entry name" value="FAMILY REGULATORY PROTEIN, PUTATIVE (AFU_ORTHOLOGUE AFUA_3G14730)-RELATED"/>
    <property type="match status" value="1"/>
</dbReference>
<evidence type="ECO:0000256" key="2">
    <source>
        <dbReference type="ARBA" id="ARBA00023315"/>
    </source>
</evidence>
<evidence type="ECO:0000313" key="5">
    <source>
        <dbReference type="Proteomes" id="UP000215305"/>
    </source>
</evidence>
<keyword evidence="2" id="KW-0012">Acyltransferase</keyword>
<sequence length="475" mass="52485">MTRAIPFEPYQLTPFDHLFSVFYGGCALSFRVSCPDDAVPTLCAGLDRLVSHLPFLTGQVIQKGKRMEVHSLPPTTRGSSPPLYVVRHFPNLRLPSKPKCRSQFCGDYIRDESLILAPRGLCSLAGTPIVRFQINVLADGIILVLWVNHMAIDGTGVGKMIEALSICCQAEVNPGTARQLPTAPAAEAATRAILADFWTSPSSTITETETETDGPPALGEDEHHDSSLVDVDFCFSASKVQRLRDCVRGLLRDNKGGGQTILDISCDDIVTAFLWISLSRVRRRSLKDGQNTITSNLTRAVDVRKRLNNPVPDTYLGNCVVLPKETLPLEELDWRNPGPDNDDQHLCRLLAPLLSQVAGILRARLHTVNDQYIRGTFSPSSHSDSGPGPHVFVSSIRHMKVYEHDFGPFLGHPEGIDLLPYMRPDAVCTIKPKRADGDWDIGVTLNREDITLLTADPWFGWISEKASPFRVFESV</sequence>
<dbReference type="RefSeq" id="XP_026612891.1">
    <property type="nucleotide sequence ID" value="XM_026758006.1"/>
</dbReference>
<comment type="caution">
    <text evidence="4">The sequence shown here is derived from an EMBL/GenBank/DDBJ whole genome shotgun (WGS) entry which is preliminary data.</text>
</comment>
<dbReference type="STRING" id="41047.A0A397GL71"/>
<reference evidence="4" key="1">
    <citation type="submission" date="2018-08" db="EMBL/GenBank/DDBJ databases">
        <title>Draft genome sequence of azole-resistant Aspergillus thermomutatus (Neosartorya pseudofischeri) strain HMR AF 39, isolated from a human nasal aspirate.</title>
        <authorList>
            <person name="Parent-Michaud M."/>
            <person name="Dufresne P.J."/>
            <person name="Fournier E."/>
            <person name="Martineau C."/>
            <person name="Moreira S."/>
            <person name="Perkins V."/>
            <person name="De Repentigny L."/>
            <person name="Dufresne S.F."/>
        </authorList>
    </citation>
    <scope>NUCLEOTIDE SEQUENCE [LARGE SCALE GENOMIC DNA]</scope>
    <source>
        <strain evidence="4">HMR AF 39</strain>
    </source>
</reference>
<proteinExistence type="predicted"/>
<protein>
    <submittedName>
        <fullName evidence="4">Uncharacterized protein</fullName>
    </submittedName>
</protein>
<dbReference type="InterPro" id="IPR023213">
    <property type="entry name" value="CAT-like_dom_sf"/>
</dbReference>
<accession>A0A397GL71</accession>
<dbReference type="PANTHER" id="PTHR31896:SF64">
    <property type="entry name" value="TRICHOTHECENE 3-O-ACETYLTRANSFERASE"/>
    <property type="match status" value="1"/>
</dbReference>
<dbReference type="Proteomes" id="UP000215305">
    <property type="component" value="Unassembled WGS sequence"/>
</dbReference>